<reference evidence="1 2" key="1">
    <citation type="submission" date="2016-05" db="EMBL/GenBank/DDBJ databases">
        <title>A degradative enzymes factory behind the ericoid mycorrhizal symbiosis.</title>
        <authorList>
            <consortium name="DOE Joint Genome Institute"/>
            <person name="Martino E."/>
            <person name="Morin E."/>
            <person name="Grelet G."/>
            <person name="Kuo A."/>
            <person name="Kohler A."/>
            <person name="Daghino S."/>
            <person name="Barry K."/>
            <person name="Choi C."/>
            <person name="Cichocki N."/>
            <person name="Clum A."/>
            <person name="Copeland A."/>
            <person name="Hainaut M."/>
            <person name="Haridas S."/>
            <person name="Labutti K."/>
            <person name="Lindquist E."/>
            <person name="Lipzen A."/>
            <person name="Khouja H.-R."/>
            <person name="Murat C."/>
            <person name="Ohm R."/>
            <person name="Olson A."/>
            <person name="Spatafora J."/>
            <person name="Veneault-Fourrey C."/>
            <person name="Henrissat B."/>
            <person name="Grigoriev I."/>
            <person name="Martin F."/>
            <person name="Perotto S."/>
        </authorList>
    </citation>
    <scope>NUCLEOTIDE SEQUENCE [LARGE SCALE GENOMIC DNA]</scope>
    <source>
        <strain evidence="1 2">UAMH 7357</strain>
    </source>
</reference>
<protein>
    <recommendedName>
        <fullName evidence="3">LCCL domain-containing protein</fullName>
    </recommendedName>
</protein>
<dbReference type="SUPFAM" id="SSF50814">
    <property type="entry name" value="Lipocalins"/>
    <property type="match status" value="1"/>
</dbReference>
<evidence type="ECO:0000313" key="1">
    <source>
        <dbReference type="EMBL" id="PMD25943.1"/>
    </source>
</evidence>
<proteinExistence type="predicted"/>
<accession>A0A2J6QI54</accession>
<dbReference type="AlphaFoldDB" id="A0A2J6QI54"/>
<name>A0A2J6QI54_9HELO</name>
<dbReference type="InterPro" id="IPR053037">
    <property type="entry name" value="Pericyclase_pydY-like"/>
</dbReference>
<dbReference type="InterPro" id="IPR012674">
    <property type="entry name" value="Calycin"/>
</dbReference>
<evidence type="ECO:0008006" key="3">
    <source>
        <dbReference type="Google" id="ProtNLM"/>
    </source>
</evidence>
<dbReference type="OrthoDB" id="425354at2759"/>
<sequence>MAAPAEKTIRDLNGSWVINQLLSDSTDPILKLQGVNWLMRRIIAMATITLTINQTIDSTTGHTHLDIESKPNGGLPGTMEKRILDWAPVTLNHAMLGNIRGRSRWCKLADLESEFLREGWEEGTEEVMHFYTVHLDEKGLVTQQVVGFMVIDGVRYHARRVLVTKGTTERIEAKLVYNYIEPVEKR</sequence>
<dbReference type="Gene3D" id="2.40.128.20">
    <property type="match status" value="1"/>
</dbReference>
<evidence type="ECO:0000313" key="2">
    <source>
        <dbReference type="Proteomes" id="UP000235672"/>
    </source>
</evidence>
<dbReference type="PANTHER" id="PTHR38115:SF1">
    <property type="entry name" value="LIPOCALIN-LIKE DOMAIN-CONTAINING PROTEIN"/>
    <property type="match status" value="1"/>
</dbReference>
<gene>
    <name evidence="1" type="ORF">NA56DRAFT_618972</name>
</gene>
<keyword evidence="2" id="KW-1185">Reference proteome</keyword>
<dbReference type="Proteomes" id="UP000235672">
    <property type="component" value="Unassembled WGS sequence"/>
</dbReference>
<dbReference type="EMBL" id="KZ613469">
    <property type="protein sequence ID" value="PMD25943.1"/>
    <property type="molecule type" value="Genomic_DNA"/>
</dbReference>
<dbReference type="PANTHER" id="PTHR38115">
    <property type="entry name" value="LIPOCALIN-LIKE DOMAIN-CONTAINING PROTEIN"/>
    <property type="match status" value="1"/>
</dbReference>
<organism evidence="1 2">
    <name type="scientific">Hyaloscypha hepaticicola</name>
    <dbReference type="NCBI Taxonomy" id="2082293"/>
    <lineage>
        <taxon>Eukaryota</taxon>
        <taxon>Fungi</taxon>
        <taxon>Dikarya</taxon>
        <taxon>Ascomycota</taxon>
        <taxon>Pezizomycotina</taxon>
        <taxon>Leotiomycetes</taxon>
        <taxon>Helotiales</taxon>
        <taxon>Hyaloscyphaceae</taxon>
        <taxon>Hyaloscypha</taxon>
    </lineage>
</organism>